<dbReference type="GO" id="GO:0005634">
    <property type="term" value="C:nucleus"/>
    <property type="evidence" value="ECO:0007669"/>
    <property type="project" value="UniProtKB-SubCell"/>
</dbReference>
<comment type="subcellular location">
    <subcellularLocation>
        <location evidence="2">Nucleus</location>
    </subcellularLocation>
</comment>
<evidence type="ECO:0000256" key="4">
    <source>
        <dbReference type="ARBA" id="ARBA00022722"/>
    </source>
</evidence>
<dbReference type="EMBL" id="VJMJ01000269">
    <property type="protein sequence ID" value="KAF0724529.1"/>
    <property type="molecule type" value="Genomic_DNA"/>
</dbReference>
<dbReference type="Proteomes" id="UP000481153">
    <property type="component" value="Unassembled WGS sequence"/>
</dbReference>
<proteinExistence type="inferred from homology"/>
<dbReference type="GO" id="GO:0016787">
    <property type="term" value="F:hydrolase activity"/>
    <property type="evidence" value="ECO:0007669"/>
    <property type="project" value="UniProtKB-KW"/>
</dbReference>
<dbReference type="PANTHER" id="PTHR22930:SF85">
    <property type="entry name" value="GH03217P-RELATED"/>
    <property type="match status" value="1"/>
</dbReference>
<dbReference type="Pfam" id="PF13359">
    <property type="entry name" value="DDE_Tnp_4"/>
    <property type="match status" value="1"/>
</dbReference>
<evidence type="ECO:0000256" key="7">
    <source>
        <dbReference type="ARBA" id="ARBA00023242"/>
    </source>
</evidence>
<keyword evidence="6" id="KW-0378">Hydrolase</keyword>
<dbReference type="VEuPathDB" id="FungiDB:AeMF1_019557"/>
<feature type="domain" description="DDE Tnp4" evidence="8">
    <location>
        <begin position="1"/>
        <end position="129"/>
    </location>
</feature>
<evidence type="ECO:0000256" key="2">
    <source>
        <dbReference type="ARBA" id="ARBA00004123"/>
    </source>
</evidence>
<organism evidence="9 10">
    <name type="scientific">Aphanomyces euteiches</name>
    <dbReference type="NCBI Taxonomy" id="100861"/>
    <lineage>
        <taxon>Eukaryota</taxon>
        <taxon>Sar</taxon>
        <taxon>Stramenopiles</taxon>
        <taxon>Oomycota</taxon>
        <taxon>Saprolegniomycetes</taxon>
        <taxon>Saprolegniales</taxon>
        <taxon>Verrucalvaceae</taxon>
        <taxon>Aphanomyces</taxon>
    </lineage>
</organism>
<comment type="caution">
    <text evidence="9">The sequence shown here is derived from an EMBL/GenBank/DDBJ whole genome shotgun (WGS) entry which is preliminary data.</text>
</comment>
<evidence type="ECO:0000256" key="6">
    <source>
        <dbReference type="ARBA" id="ARBA00022801"/>
    </source>
</evidence>
<evidence type="ECO:0000313" key="10">
    <source>
        <dbReference type="Proteomes" id="UP000481153"/>
    </source>
</evidence>
<name>A0A6G0WD02_9STRA</name>
<comment type="similarity">
    <text evidence="3">Belongs to the HARBI1 family.</text>
</comment>
<dbReference type="InterPro" id="IPR027806">
    <property type="entry name" value="HARBI1_dom"/>
</dbReference>
<dbReference type="PANTHER" id="PTHR22930">
    <property type="match status" value="1"/>
</dbReference>
<dbReference type="GO" id="GO:0046872">
    <property type="term" value="F:metal ion binding"/>
    <property type="evidence" value="ECO:0007669"/>
    <property type="project" value="UniProtKB-KW"/>
</dbReference>
<evidence type="ECO:0000256" key="1">
    <source>
        <dbReference type="ARBA" id="ARBA00001968"/>
    </source>
</evidence>
<evidence type="ECO:0000256" key="5">
    <source>
        <dbReference type="ARBA" id="ARBA00022723"/>
    </source>
</evidence>
<evidence type="ECO:0000259" key="8">
    <source>
        <dbReference type="Pfam" id="PF13359"/>
    </source>
</evidence>
<keyword evidence="7" id="KW-0539">Nucleus</keyword>
<dbReference type="GO" id="GO:0004518">
    <property type="term" value="F:nuclease activity"/>
    <property type="evidence" value="ECO:0007669"/>
    <property type="project" value="UniProtKB-KW"/>
</dbReference>
<accession>A0A6G0WD02</accession>
<dbReference type="InterPro" id="IPR045249">
    <property type="entry name" value="HARBI1-like"/>
</dbReference>
<protein>
    <recommendedName>
        <fullName evidence="8">DDE Tnp4 domain-containing protein</fullName>
    </recommendedName>
</protein>
<comment type="cofactor">
    <cofactor evidence="1">
        <name>a divalent metal cation</name>
        <dbReference type="ChEBI" id="CHEBI:60240"/>
    </cofactor>
</comment>
<gene>
    <name evidence="9" type="ORF">Ae201684_016823</name>
</gene>
<evidence type="ECO:0000256" key="3">
    <source>
        <dbReference type="ARBA" id="ARBA00006958"/>
    </source>
</evidence>
<dbReference type="AlphaFoldDB" id="A0A6G0WD02"/>
<keyword evidence="10" id="KW-1185">Reference proteome</keyword>
<sequence>MNIQALVNHKMVFMSVDIRVGSYSHKKIWKVSLLGQTIRRLIPTGCFILGDSGYTLPPWLMTPYMAHEEGGRLLAYQKQFNYRLSSTRMAVECAFGRLKERFRIMKTVMNEKRLDQTVAIVTSCFVLHNMFIHFNDGLFSEPCRLRDRNTYFQAPDESETETNPLLRRIARAKRDGIANVRVH</sequence>
<keyword evidence="4" id="KW-0540">Nuclease</keyword>
<reference evidence="9 10" key="1">
    <citation type="submission" date="2019-07" db="EMBL/GenBank/DDBJ databases">
        <title>Genomics analysis of Aphanomyces spp. identifies a new class of oomycete effector associated with host adaptation.</title>
        <authorList>
            <person name="Gaulin E."/>
        </authorList>
    </citation>
    <scope>NUCLEOTIDE SEQUENCE [LARGE SCALE GENOMIC DNA]</scope>
    <source>
        <strain evidence="9 10">ATCC 201684</strain>
    </source>
</reference>
<keyword evidence="5" id="KW-0479">Metal-binding</keyword>
<evidence type="ECO:0000313" key="9">
    <source>
        <dbReference type="EMBL" id="KAF0724529.1"/>
    </source>
</evidence>